<dbReference type="Ensembl" id="ENSCSAVT00000011096.1">
    <property type="protein sequence ID" value="ENSCSAVP00000010965.1"/>
    <property type="gene ID" value="ENSCSAVG00000006422.1"/>
</dbReference>
<dbReference type="InterPro" id="IPR003591">
    <property type="entry name" value="Leu-rich_rpt_typical-subtyp"/>
</dbReference>
<reference evidence="9" key="1">
    <citation type="submission" date="2003-08" db="EMBL/GenBank/DDBJ databases">
        <authorList>
            <person name="Birren B."/>
            <person name="Nusbaum C."/>
            <person name="Abebe A."/>
            <person name="Abouelleil A."/>
            <person name="Adekoya E."/>
            <person name="Ait-zahra M."/>
            <person name="Allen N."/>
            <person name="Allen T."/>
            <person name="An P."/>
            <person name="Anderson M."/>
            <person name="Anderson S."/>
            <person name="Arachchi H."/>
            <person name="Armbruster J."/>
            <person name="Bachantsang P."/>
            <person name="Baldwin J."/>
            <person name="Barry A."/>
            <person name="Bayul T."/>
            <person name="Blitshsteyn B."/>
            <person name="Bloom T."/>
            <person name="Blye J."/>
            <person name="Boguslavskiy L."/>
            <person name="Borowsky M."/>
            <person name="Boukhgalter B."/>
            <person name="Brunache A."/>
            <person name="Butler J."/>
            <person name="Calixte N."/>
            <person name="Calvo S."/>
            <person name="Camarata J."/>
            <person name="Campo K."/>
            <person name="Chang J."/>
            <person name="Cheshatsang Y."/>
            <person name="Citroen M."/>
            <person name="Collymore A."/>
            <person name="Considine T."/>
            <person name="Cook A."/>
            <person name="Cooke P."/>
            <person name="Corum B."/>
            <person name="Cuomo C."/>
            <person name="David R."/>
            <person name="Dawoe T."/>
            <person name="Degray S."/>
            <person name="Dodge S."/>
            <person name="Dooley K."/>
            <person name="Dorje P."/>
            <person name="Dorjee K."/>
            <person name="Dorris L."/>
            <person name="Duffey N."/>
            <person name="Dupes A."/>
            <person name="Elkins T."/>
            <person name="Engels R."/>
            <person name="Erickson J."/>
            <person name="Farina A."/>
            <person name="Faro S."/>
            <person name="Ferreira P."/>
            <person name="Fischer H."/>
            <person name="Fitzgerald M."/>
            <person name="Foley K."/>
            <person name="Gage D."/>
            <person name="Galagan J."/>
            <person name="Gearin G."/>
            <person name="Gnerre S."/>
            <person name="Gnirke A."/>
            <person name="Goyette A."/>
            <person name="Graham J."/>
            <person name="Grandbois E."/>
            <person name="Gyaltsen K."/>
            <person name="Hafez N."/>
            <person name="Hagopian D."/>
            <person name="Hagos B."/>
            <person name="Hall J."/>
            <person name="Hatcher B."/>
            <person name="Heller A."/>
            <person name="Higgins H."/>
            <person name="Honan T."/>
            <person name="Horn A."/>
            <person name="Houde N."/>
            <person name="Hughes L."/>
            <person name="Hulme W."/>
            <person name="Husby E."/>
            <person name="Iliev I."/>
            <person name="Jaffe D."/>
            <person name="Jones C."/>
            <person name="Kamal M."/>
            <person name="Kamat A."/>
            <person name="Kamvysselis M."/>
            <person name="Karlsson E."/>
            <person name="Kells C."/>
            <person name="Kieu A."/>
            <person name="Kisner P."/>
            <person name="Kodira C."/>
            <person name="Kulbokas E."/>
            <person name="Labutti K."/>
            <person name="Lama D."/>
            <person name="Landers T."/>
            <person name="Leger J."/>
            <person name="Levine S."/>
            <person name="Lewis D."/>
            <person name="Lewis T."/>
            <person name="Lindblad-toh K."/>
            <person name="Liu X."/>
            <person name="Lokyitsang T."/>
            <person name="Lokyitsang Y."/>
            <person name="Lucien O."/>
            <person name="Lui A."/>
            <person name="Ma L.J."/>
            <person name="Mabbitt R."/>
            <person name="Macdonald J."/>
            <person name="Maclean C."/>
            <person name="Major J."/>
            <person name="Manning J."/>
            <person name="Marabella R."/>
            <person name="Maru K."/>
            <person name="Matthews C."/>
            <person name="Mauceli E."/>
            <person name="Mccarthy M."/>
            <person name="Mcdonough S."/>
            <person name="Mcghee T."/>
            <person name="Meldrim J."/>
            <person name="Meneus L."/>
            <person name="Mesirov J."/>
            <person name="Mihalev A."/>
            <person name="Mihova T."/>
            <person name="Mikkelsen T."/>
            <person name="Mlenga V."/>
            <person name="Moru K."/>
            <person name="Mozes J."/>
            <person name="Mulrain L."/>
            <person name="Munson G."/>
            <person name="Naylor J."/>
            <person name="Newes C."/>
            <person name="Nguyen C."/>
            <person name="Nguyen N."/>
            <person name="Nguyen T."/>
            <person name="Nicol R."/>
            <person name="Nielsen C."/>
            <person name="Nizzari M."/>
            <person name="Norbu C."/>
            <person name="Norbu N."/>
            <person name="O'donnell P."/>
            <person name="Okoawo O."/>
            <person name="O'leary S."/>
            <person name="Omotosho B."/>
            <person name="O'neill K."/>
            <person name="Osman S."/>
            <person name="Parker S."/>
            <person name="Perrin D."/>
            <person name="Phunkhang P."/>
            <person name="Piqani B."/>
            <person name="Purcell S."/>
            <person name="Rachupka T."/>
            <person name="Ramasamy U."/>
            <person name="Rameau R."/>
            <person name="Ray V."/>
            <person name="Raymond C."/>
            <person name="Retta R."/>
            <person name="Richardson S."/>
            <person name="Rise C."/>
            <person name="Rodriguez J."/>
            <person name="Rogers J."/>
            <person name="Rogov P."/>
            <person name="Rutman M."/>
            <person name="Schupbach R."/>
            <person name="Seaman C."/>
            <person name="Settipalli S."/>
            <person name="Sharpe T."/>
            <person name="Sheridan J."/>
            <person name="Sherpa N."/>
            <person name="Shi J."/>
            <person name="Smirnov S."/>
            <person name="Smith C."/>
            <person name="Sougnez C."/>
            <person name="Spencer B."/>
            <person name="Stalker J."/>
            <person name="Stange-thomann N."/>
            <person name="Stavropoulos S."/>
            <person name="Stetson K."/>
            <person name="Stone C."/>
            <person name="Stone S."/>
            <person name="Stubbs M."/>
            <person name="Talamas J."/>
            <person name="Tchuinga P."/>
            <person name="Tenzing P."/>
            <person name="Tesfaye S."/>
            <person name="Theodore J."/>
            <person name="Thoulutsang Y."/>
            <person name="Topham K."/>
            <person name="Towey S."/>
            <person name="Tsamla T."/>
            <person name="Tsomo N."/>
            <person name="Vallee D."/>
            <person name="Vassiliev H."/>
            <person name="Venkataraman V."/>
            <person name="Vinson J."/>
            <person name="Vo A."/>
            <person name="Wade C."/>
            <person name="Wang S."/>
            <person name="Wangchuk T."/>
            <person name="Wangdi T."/>
            <person name="Whittaker C."/>
            <person name="Wilkinson J."/>
            <person name="Wu Y."/>
            <person name="Wyman D."/>
            <person name="Yadav S."/>
            <person name="Yang S."/>
            <person name="Yang X."/>
            <person name="Yeager S."/>
            <person name="Yee E."/>
            <person name="Young G."/>
            <person name="Zainoun J."/>
            <person name="Zembeck L."/>
            <person name="Zimmer A."/>
            <person name="Zody M."/>
            <person name="Lander E."/>
        </authorList>
    </citation>
    <scope>NUCLEOTIDE SEQUENCE [LARGE SCALE GENOMIC DNA]</scope>
</reference>
<feature type="compositionally biased region" description="Polar residues" evidence="4">
    <location>
        <begin position="379"/>
        <end position="389"/>
    </location>
</feature>
<feature type="chain" id="PRO_5003578161" description="LRRCT domain-containing protein" evidence="6">
    <location>
        <begin position="23"/>
        <end position="528"/>
    </location>
</feature>
<dbReference type="InterPro" id="IPR000483">
    <property type="entry name" value="Cys-rich_flank_reg_C"/>
</dbReference>
<keyword evidence="9" id="KW-1185">Reference proteome</keyword>
<feature type="signal peptide" evidence="6">
    <location>
        <begin position="1"/>
        <end position="22"/>
    </location>
</feature>
<dbReference type="PROSITE" id="PS51450">
    <property type="entry name" value="LRR"/>
    <property type="match status" value="2"/>
</dbReference>
<keyword evidence="5" id="KW-0812">Transmembrane</keyword>
<keyword evidence="2 6" id="KW-0732">Signal</keyword>
<dbReference type="Pfam" id="PF13855">
    <property type="entry name" value="LRR_8"/>
    <property type="match status" value="1"/>
</dbReference>
<protein>
    <recommendedName>
        <fullName evidence="7">LRRCT domain-containing protein</fullName>
    </recommendedName>
</protein>
<evidence type="ECO:0000256" key="3">
    <source>
        <dbReference type="ARBA" id="ARBA00022737"/>
    </source>
</evidence>
<accession>H2Z053</accession>
<evidence type="ECO:0000256" key="4">
    <source>
        <dbReference type="SAM" id="MobiDB-lite"/>
    </source>
</evidence>
<dbReference type="Proteomes" id="UP000007875">
    <property type="component" value="Unassembled WGS sequence"/>
</dbReference>
<dbReference type="OMA" id="NENDISH"/>
<keyword evidence="5" id="KW-1133">Transmembrane helix</keyword>
<dbReference type="PANTHER" id="PTHR24373">
    <property type="entry name" value="SLIT RELATED LEUCINE-RICH REPEAT NEURONAL PROTEIN"/>
    <property type="match status" value="1"/>
</dbReference>
<feature type="region of interest" description="Disordered" evidence="4">
    <location>
        <begin position="448"/>
        <end position="477"/>
    </location>
</feature>
<keyword evidence="1" id="KW-0433">Leucine-rich repeat</keyword>
<dbReference type="SMART" id="SM00082">
    <property type="entry name" value="LRRCT"/>
    <property type="match status" value="1"/>
</dbReference>
<organism evidence="8 9">
    <name type="scientific">Ciona savignyi</name>
    <name type="common">Pacific transparent sea squirt</name>
    <dbReference type="NCBI Taxonomy" id="51511"/>
    <lineage>
        <taxon>Eukaryota</taxon>
        <taxon>Metazoa</taxon>
        <taxon>Chordata</taxon>
        <taxon>Tunicata</taxon>
        <taxon>Ascidiacea</taxon>
        <taxon>Phlebobranchia</taxon>
        <taxon>Cionidae</taxon>
        <taxon>Ciona</taxon>
    </lineage>
</organism>
<dbReference type="eggNOG" id="KOG4237">
    <property type="taxonomic scope" value="Eukaryota"/>
</dbReference>
<reference evidence="8" key="3">
    <citation type="submission" date="2025-09" db="UniProtKB">
        <authorList>
            <consortium name="Ensembl"/>
        </authorList>
    </citation>
    <scope>IDENTIFICATION</scope>
</reference>
<dbReference type="InterPro" id="IPR032675">
    <property type="entry name" value="LRR_dom_sf"/>
</dbReference>
<dbReference type="PRINTS" id="PR00019">
    <property type="entry name" value="LEURICHRPT"/>
</dbReference>
<dbReference type="GO" id="GO:0005615">
    <property type="term" value="C:extracellular space"/>
    <property type="evidence" value="ECO:0007669"/>
    <property type="project" value="TreeGrafter"/>
</dbReference>
<evidence type="ECO:0000256" key="5">
    <source>
        <dbReference type="SAM" id="Phobius"/>
    </source>
</evidence>
<dbReference type="STRING" id="51511.ENSCSAVP00000010965"/>
<proteinExistence type="predicted"/>
<dbReference type="GeneTree" id="ENSGT00940000161095"/>
<dbReference type="Pfam" id="PF13516">
    <property type="entry name" value="LRR_6"/>
    <property type="match status" value="1"/>
</dbReference>
<feature type="compositionally biased region" description="Low complexity" evidence="4">
    <location>
        <begin position="366"/>
        <end position="378"/>
    </location>
</feature>
<dbReference type="InterPro" id="IPR050328">
    <property type="entry name" value="Dev_Immune_Receptor"/>
</dbReference>
<evidence type="ECO:0000256" key="2">
    <source>
        <dbReference type="ARBA" id="ARBA00022729"/>
    </source>
</evidence>
<dbReference type="SUPFAM" id="SSF52058">
    <property type="entry name" value="L domain-like"/>
    <property type="match status" value="1"/>
</dbReference>
<evidence type="ECO:0000259" key="7">
    <source>
        <dbReference type="SMART" id="SM00082"/>
    </source>
</evidence>
<keyword evidence="5" id="KW-0472">Membrane</keyword>
<dbReference type="Gene3D" id="3.80.10.10">
    <property type="entry name" value="Ribonuclease Inhibitor"/>
    <property type="match status" value="2"/>
</dbReference>
<feature type="compositionally biased region" description="Low complexity" evidence="4">
    <location>
        <begin position="457"/>
        <end position="473"/>
    </location>
</feature>
<dbReference type="AlphaFoldDB" id="H2Z053"/>
<feature type="region of interest" description="Disordered" evidence="4">
    <location>
        <begin position="366"/>
        <end position="394"/>
    </location>
</feature>
<evidence type="ECO:0000256" key="6">
    <source>
        <dbReference type="SAM" id="SignalP"/>
    </source>
</evidence>
<evidence type="ECO:0000313" key="8">
    <source>
        <dbReference type="Ensembl" id="ENSCSAVP00000010965.1"/>
    </source>
</evidence>
<evidence type="ECO:0000256" key="1">
    <source>
        <dbReference type="ARBA" id="ARBA00022614"/>
    </source>
</evidence>
<dbReference type="HOGENOM" id="CLU_515747_0_0_1"/>
<dbReference type="InParanoid" id="H2Z053"/>
<dbReference type="InterPro" id="IPR001611">
    <property type="entry name" value="Leu-rich_rpt"/>
</dbReference>
<dbReference type="SMART" id="SM00369">
    <property type="entry name" value="LRR_TYP"/>
    <property type="match status" value="6"/>
</dbReference>
<reference evidence="8" key="2">
    <citation type="submission" date="2025-08" db="UniProtKB">
        <authorList>
            <consortium name="Ensembl"/>
        </authorList>
    </citation>
    <scope>IDENTIFICATION</scope>
</reference>
<dbReference type="GO" id="GO:0031012">
    <property type="term" value="C:extracellular matrix"/>
    <property type="evidence" value="ECO:0007669"/>
    <property type="project" value="TreeGrafter"/>
</dbReference>
<feature type="domain" description="LRRCT" evidence="7">
    <location>
        <begin position="275"/>
        <end position="328"/>
    </location>
</feature>
<feature type="transmembrane region" description="Helical" evidence="5">
    <location>
        <begin position="408"/>
        <end position="431"/>
    </location>
</feature>
<sequence length="528" mass="60109">MNGISRYMVLIIAFRTLPLADSVDSKCRNSRGCENNKCRFRYRTRMLNCAAWYMDCIPQPSSIRSAAPPEYATSMFFSDNCLRTVRAADLQRYTCLRNLNLSKNFITTLDCSFKGLSTLKQLDLSENKISKIYEDDFSTLTNLTELNLSKNQLFQLDKNAFKNLPSLKVLDLRHNRLTTFLPGHLSGLAKLRVFMIAHNHLQTIDQHLFTSSPHLEEIDLSSNVIQCLPQNVFELMSELKSVKLMSNQLRTPHPHWVRRINQNEFLPQIKLLENNNWTCDCRAANYAEFLNEELVSDHQSKWKEALNIRCSHPKRYQGALLTDVFVSRCVEPPNVKCGQLPVLRTMRSTTTPISVTTTLRIESTTTTTTTLKTTTTTTPDIQSSNTHPQPAQEKLSRESSLIDWGSQIYPILLISILVVIVVALILGFILWRFKVKFKKRAEKPTYNRVSSATSGISSRTNSTTTATTNGDDNTQPKTVIHTSNYLVHAADEPTHIYQHRSRCHTDSGCYDGDTERENFYHAINGSNA</sequence>
<evidence type="ECO:0000313" key="9">
    <source>
        <dbReference type="Proteomes" id="UP000007875"/>
    </source>
</evidence>
<dbReference type="PANTHER" id="PTHR24373:SF387">
    <property type="entry name" value="LEUCINE-RICH REPEATS AND IMMUNOGLOBULIN-LIKE DOMAINS PROTEIN SMA-10"/>
    <property type="match status" value="1"/>
</dbReference>
<name>H2Z053_CIOSA</name>
<keyword evidence="3" id="KW-0677">Repeat</keyword>